<dbReference type="Proteomes" id="UP000050471">
    <property type="component" value="Unassembled WGS sequence"/>
</dbReference>
<feature type="region of interest" description="Disordered" evidence="1">
    <location>
        <begin position="170"/>
        <end position="200"/>
    </location>
</feature>
<comment type="caution">
    <text evidence="2">The sequence shown here is derived from an EMBL/GenBank/DDBJ whole genome shotgun (WGS) entry which is preliminary data.</text>
</comment>
<feature type="region of interest" description="Disordered" evidence="1">
    <location>
        <begin position="1"/>
        <end position="21"/>
    </location>
</feature>
<dbReference type="AlphaFoldDB" id="A0A0P7KMX6"/>
<evidence type="ECO:0000256" key="1">
    <source>
        <dbReference type="SAM" id="MobiDB-lite"/>
    </source>
</evidence>
<dbReference type="STRING" id="154981.AKJ29_12575"/>
<feature type="compositionally biased region" description="Basic and acidic residues" evidence="1">
    <location>
        <begin position="170"/>
        <end position="193"/>
    </location>
</feature>
<dbReference type="EMBL" id="LKBA01000006">
    <property type="protein sequence ID" value="KPN63478.1"/>
    <property type="molecule type" value="Genomic_DNA"/>
</dbReference>
<reference evidence="2 3" key="1">
    <citation type="submission" date="2015-09" db="EMBL/GenBank/DDBJ databases">
        <title>Draft genome sequence of Aliiroseovarius crassostreae CV919-312TSm, the causative agent of Roseovarius Oyster Disease (formerly Juvenile Oyster Disease).</title>
        <authorList>
            <person name="Kessner L."/>
            <person name="Spinard E."/>
            <person name="Nelson D."/>
        </authorList>
    </citation>
    <scope>NUCLEOTIDE SEQUENCE [LARGE SCALE GENOMIC DNA]</scope>
    <source>
        <strain evidence="2 3">CV919-312</strain>
    </source>
</reference>
<proteinExistence type="predicted"/>
<evidence type="ECO:0000313" key="2">
    <source>
        <dbReference type="EMBL" id="KPN63478.1"/>
    </source>
</evidence>
<keyword evidence="3" id="KW-1185">Reference proteome</keyword>
<accession>A0A0P7KMX6</accession>
<dbReference type="RefSeq" id="WP_055189861.1">
    <property type="nucleotide sequence ID" value="NZ_FPBS01000017.1"/>
</dbReference>
<dbReference type="OrthoDB" id="7864797at2"/>
<name>A0A0P7KMX6_9RHOB</name>
<organism evidence="2 3">
    <name type="scientific">Aliiroseovarius crassostreae</name>
    <dbReference type="NCBI Taxonomy" id="154981"/>
    <lineage>
        <taxon>Bacteria</taxon>
        <taxon>Pseudomonadati</taxon>
        <taxon>Pseudomonadota</taxon>
        <taxon>Alphaproteobacteria</taxon>
        <taxon>Rhodobacterales</taxon>
        <taxon>Paracoccaceae</taxon>
        <taxon>Aliiroseovarius</taxon>
    </lineage>
</organism>
<sequence length="200" mass="23151">MNTGYIDPKRQEARQSYTGSRLTDSQFDEAWNISSIINREIHRTGSFREKLTDFAHAFARNEKFDAMRGETILRDIYSARYGESMNQTREGLMECEATLRDTGDDQALHHARMVETLIQDGPTMPFYRAYDISAVEMARQHGVTESGAKSMMKEAFEKAEGRDLYISGKELEERHHKPVHEAERAIQRSDRQRQRTGPQM</sequence>
<protein>
    <submittedName>
        <fullName evidence="2">Uncharacterized protein</fullName>
    </submittedName>
</protein>
<evidence type="ECO:0000313" key="3">
    <source>
        <dbReference type="Proteomes" id="UP000050471"/>
    </source>
</evidence>
<gene>
    <name evidence="2" type="ORF">AKJ29_12575</name>
</gene>